<dbReference type="AlphaFoldDB" id="A0A2V3TYR0"/>
<dbReference type="InterPro" id="IPR036291">
    <property type="entry name" value="NAD(P)-bd_dom_sf"/>
</dbReference>
<name>A0A2V3TYR0_9HYPH</name>
<dbReference type="RefSeq" id="WP_110377335.1">
    <property type="nucleotide sequence ID" value="NZ_JAHBRY010000002.1"/>
</dbReference>
<dbReference type="PANTHER" id="PTHR43818">
    <property type="entry name" value="BCDNA.GH03377"/>
    <property type="match status" value="1"/>
</dbReference>
<dbReference type="Gene3D" id="3.40.50.720">
    <property type="entry name" value="NAD(P)-binding Rossmann-like Domain"/>
    <property type="match status" value="1"/>
</dbReference>
<dbReference type="PANTHER" id="PTHR43818:SF11">
    <property type="entry name" value="BCDNA.GH03377"/>
    <property type="match status" value="1"/>
</dbReference>
<feature type="domain" description="Gfo/Idh/MocA-like oxidoreductase C-terminal" evidence="3">
    <location>
        <begin position="156"/>
        <end position="328"/>
    </location>
</feature>
<protein>
    <submittedName>
        <fullName evidence="4">Myo-inositol 2-dehydrogenase/D-chiro-inositol 1-dehydrogenase</fullName>
    </submittedName>
</protein>
<dbReference type="SUPFAM" id="SSF55347">
    <property type="entry name" value="Glyceraldehyde-3-phosphate dehydrogenase-like, C-terminal domain"/>
    <property type="match status" value="1"/>
</dbReference>
<feature type="domain" description="Gfo/Idh/MocA-like oxidoreductase N-terminal" evidence="2">
    <location>
        <begin position="5"/>
        <end position="126"/>
    </location>
</feature>
<evidence type="ECO:0000259" key="3">
    <source>
        <dbReference type="Pfam" id="PF02894"/>
    </source>
</evidence>
<sequence>MTTPLRIGWIGCGTHANEMLLPQLTRHDAVIQALCDMSTERLATTGRRYGVAPENQLTDWRALLARDDIDAVGLAVGPQLHYEIGLAAVARGLPIFIEKPPAPTARQAQELADAAEARGVPVVLGFMKRYSTANRIAANVIHSGEFGATASFLGQYMTAPTYFAKDVDYTGFYLHHCVHYFDLVPHLMGEVADISARRHEIEPGKLLLHVDFRFVNGGIGTLVMGTHQSRGTPMEWWQVMGDHRRVEVRNVHEVRYYRNPPFKVAKLDASLVDGEDTLVWEPNLTAAANEDHKGYHALLGEFIRAARGERVPVPNAADGARAMALLEKAIG</sequence>
<comment type="caution">
    <text evidence="4">The sequence shown here is derived from an EMBL/GenBank/DDBJ whole genome shotgun (WGS) entry which is preliminary data.</text>
</comment>
<dbReference type="SUPFAM" id="SSF51735">
    <property type="entry name" value="NAD(P)-binding Rossmann-fold domains"/>
    <property type="match status" value="1"/>
</dbReference>
<dbReference type="InterPro" id="IPR004104">
    <property type="entry name" value="Gfo/Idh/MocA-like_OxRdtase_C"/>
</dbReference>
<proteinExistence type="predicted"/>
<dbReference type="Proteomes" id="UP000248021">
    <property type="component" value="Unassembled WGS sequence"/>
</dbReference>
<dbReference type="InterPro" id="IPR050463">
    <property type="entry name" value="Gfo/Idh/MocA_oxidrdct_glycsds"/>
</dbReference>
<organism evidence="4 5">
    <name type="scientific">Chelatococcus asaccharovorans</name>
    <dbReference type="NCBI Taxonomy" id="28210"/>
    <lineage>
        <taxon>Bacteria</taxon>
        <taxon>Pseudomonadati</taxon>
        <taxon>Pseudomonadota</taxon>
        <taxon>Alphaproteobacteria</taxon>
        <taxon>Hyphomicrobiales</taxon>
        <taxon>Chelatococcaceae</taxon>
        <taxon>Chelatococcus</taxon>
    </lineage>
</organism>
<keyword evidence="5" id="KW-1185">Reference proteome</keyword>
<gene>
    <name evidence="4" type="ORF">C7450_112124</name>
</gene>
<evidence type="ECO:0000256" key="1">
    <source>
        <dbReference type="ARBA" id="ARBA00023002"/>
    </source>
</evidence>
<dbReference type="OrthoDB" id="7804998at2"/>
<dbReference type="EMBL" id="QJJK01000012">
    <property type="protein sequence ID" value="PXW54095.1"/>
    <property type="molecule type" value="Genomic_DNA"/>
</dbReference>
<evidence type="ECO:0000259" key="2">
    <source>
        <dbReference type="Pfam" id="PF01408"/>
    </source>
</evidence>
<dbReference type="GO" id="GO:0016491">
    <property type="term" value="F:oxidoreductase activity"/>
    <property type="evidence" value="ECO:0007669"/>
    <property type="project" value="UniProtKB-KW"/>
</dbReference>
<dbReference type="InterPro" id="IPR000683">
    <property type="entry name" value="Gfo/Idh/MocA-like_OxRdtase_N"/>
</dbReference>
<accession>A0A2V3TYR0</accession>
<evidence type="ECO:0000313" key="5">
    <source>
        <dbReference type="Proteomes" id="UP000248021"/>
    </source>
</evidence>
<evidence type="ECO:0000313" key="4">
    <source>
        <dbReference type="EMBL" id="PXW54095.1"/>
    </source>
</evidence>
<dbReference type="Pfam" id="PF02894">
    <property type="entry name" value="GFO_IDH_MocA_C"/>
    <property type="match status" value="1"/>
</dbReference>
<reference evidence="4 5" key="1">
    <citation type="submission" date="2018-05" db="EMBL/GenBank/DDBJ databases">
        <title>Genomic Encyclopedia of Type Strains, Phase IV (KMG-IV): sequencing the most valuable type-strain genomes for metagenomic binning, comparative biology and taxonomic classification.</title>
        <authorList>
            <person name="Goeker M."/>
        </authorList>
    </citation>
    <scope>NUCLEOTIDE SEQUENCE [LARGE SCALE GENOMIC DNA]</scope>
    <source>
        <strain evidence="4 5">DSM 6462</strain>
    </source>
</reference>
<dbReference type="GO" id="GO:0000166">
    <property type="term" value="F:nucleotide binding"/>
    <property type="evidence" value="ECO:0007669"/>
    <property type="project" value="InterPro"/>
</dbReference>
<dbReference type="Gene3D" id="3.30.360.10">
    <property type="entry name" value="Dihydrodipicolinate Reductase, domain 2"/>
    <property type="match status" value="1"/>
</dbReference>
<dbReference type="Pfam" id="PF01408">
    <property type="entry name" value="GFO_IDH_MocA"/>
    <property type="match status" value="1"/>
</dbReference>
<keyword evidence="1" id="KW-0560">Oxidoreductase</keyword>